<keyword evidence="5" id="KW-0812">Transmembrane</keyword>
<feature type="domain" description="HTH luxR-type" evidence="6">
    <location>
        <begin position="524"/>
        <end position="589"/>
    </location>
</feature>
<dbReference type="SMART" id="SM00421">
    <property type="entry name" value="HTH_LUXR"/>
    <property type="match status" value="1"/>
</dbReference>
<feature type="transmembrane region" description="Helical" evidence="5">
    <location>
        <begin position="223"/>
        <end position="244"/>
    </location>
</feature>
<dbReference type="PANTHER" id="PTHR44688:SF16">
    <property type="entry name" value="DNA-BINDING TRANSCRIPTIONAL ACTIVATOR DEVR_DOSR"/>
    <property type="match status" value="1"/>
</dbReference>
<feature type="transmembrane region" description="Helical" evidence="5">
    <location>
        <begin position="250"/>
        <end position="269"/>
    </location>
</feature>
<feature type="transmembrane region" description="Helical" evidence="5">
    <location>
        <begin position="310"/>
        <end position="333"/>
    </location>
</feature>
<dbReference type="InterPro" id="IPR000792">
    <property type="entry name" value="Tscrpt_reg_LuxR_C"/>
</dbReference>
<dbReference type="InterPro" id="IPR016032">
    <property type="entry name" value="Sig_transdc_resp-reg_C-effctor"/>
</dbReference>
<name>A0A6N7RLK1_9ACTN</name>
<comment type="caution">
    <text evidence="7">The sequence shown here is derived from an EMBL/GenBank/DDBJ whole genome shotgun (WGS) entry which is preliminary data.</text>
</comment>
<organism evidence="7 8">
    <name type="scientific">Eggerthella guodeyinii</name>
    <dbReference type="NCBI Taxonomy" id="2690837"/>
    <lineage>
        <taxon>Bacteria</taxon>
        <taxon>Bacillati</taxon>
        <taxon>Actinomycetota</taxon>
        <taxon>Coriobacteriia</taxon>
        <taxon>Eggerthellales</taxon>
        <taxon>Eggerthellaceae</taxon>
        <taxon>Eggerthella</taxon>
    </lineage>
</organism>
<keyword evidence="5" id="KW-0472">Membrane</keyword>
<evidence type="ECO:0000313" key="7">
    <source>
        <dbReference type="EMBL" id="MRX82004.1"/>
    </source>
</evidence>
<keyword evidence="2" id="KW-0238">DNA-binding</keyword>
<dbReference type="Pfam" id="PF00196">
    <property type="entry name" value="GerE"/>
    <property type="match status" value="1"/>
</dbReference>
<feature type="transmembrane region" description="Helical" evidence="5">
    <location>
        <begin position="197"/>
        <end position="216"/>
    </location>
</feature>
<evidence type="ECO:0000256" key="1">
    <source>
        <dbReference type="ARBA" id="ARBA00023015"/>
    </source>
</evidence>
<keyword evidence="3" id="KW-0804">Transcription</keyword>
<feature type="transmembrane region" description="Helical" evidence="5">
    <location>
        <begin position="353"/>
        <end position="371"/>
    </location>
</feature>
<sequence length="590" mass="62534">MVGFAIWGFAQALDGALRKATCAFRTKHRAARFADAPRRTIRRAARAAPHATDYAKMASGEIASRQGTGAMNQTDHSDNMADASLRRHHTCVRVALLVCGIMLVGIWSNLFGYSALLLPDPSGEYGTTLSDWYVGGRLASALLFVVLARPLERRQGAIGLLVGIGLSPLVLIIALSARQGTTDTALLSSATLLPLGAFAAGIGFLLLSVPLFIRLIHELPSRWAALATMIGIVGECAVSSALSFYGSLDVQLIACTIAPAASGLCLFASERLAARDGAKAKTEDDNEAESAIASRPQDGGMPRAYDARNFFGTALMLLQLSFAMVLASSLRSLSSIGPWGLLHEGYLAQIDGSLPLVCLIVATLTLLIFVVPRRLPSQVKCALALVVVLAGLQMTASHLGTAPNGGPTVAAITMGCQLFCRAIIWITFMECVRQLRIPPFRINGIACLFNVAGSLLFSGTASFGIGEEDLVLGIVYVLLCVTVIAIALPSIGSVGSFGAAERRAHRESDDSDDSAAIPSRTLHSFASAHGVSAREEEVLALLLDGCTRGQIERLLGLSEGTVRTHVNAVYRKVDVHSKEQLHQAFADWTA</sequence>
<dbReference type="Gene3D" id="1.10.10.10">
    <property type="entry name" value="Winged helix-like DNA-binding domain superfamily/Winged helix DNA-binding domain"/>
    <property type="match status" value="1"/>
</dbReference>
<dbReference type="EMBL" id="VTFY01000003">
    <property type="protein sequence ID" value="MRX82004.1"/>
    <property type="molecule type" value="Genomic_DNA"/>
</dbReference>
<protein>
    <recommendedName>
        <fullName evidence="6">HTH luxR-type domain-containing protein</fullName>
    </recommendedName>
</protein>
<evidence type="ECO:0000313" key="8">
    <source>
        <dbReference type="Proteomes" id="UP000438093"/>
    </source>
</evidence>
<reference evidence="8" key="1">
    <citation type="submission" date="2019-08" db="EMBL/GenBank/DDBJ databases">
        <title>Arthrobacter sp. nov., isolated from plateau pika and Tibetan wild ass.</title>
        <authorList>
            <person name="Ge Y."/>
        </authorList>
    </citation>
    <scope>NUCLEOTIDE SEQUENCE [LARGE SCALE GENOMIC DNA]</scope>
    <source>
        <strain evidence="8">HF-4214</strain>
    </source>
</reference>
<keyword evidence="1" id="KW-0805">Transcription regulation</keyword>
<evidence type="ECO:0000256" key="2">
    <source>
        <dbReference type="ARBA" id="ARBA00023125"/>
    </source>
</evidence>
<feature type="transmembrane region" description="Helical" evidence="5">
    <location>
        <begin position="408"/>
        <end position="428"/>
    </location>
</feature>
<feature type="transmembrane region" description="Helical" evidence="5">
    <location>
        <begin position="132"/>
        <end position="151"/>
    </location>
</feature>
<dbReference type="GO" id="GO:0003677">
    <property type="term" value="F:DNA binding"/>
    <property type="evidence" value="ECO:0007669"/>
    <property type="project" value="UniProtKB-KW"/>
</dbReference>
<dbReference type="PANTHER" id="PTHR44688">
    <property type="entry name" value="DNA-BINDING TRANSCRIPTIONAL ACTIVATOR DEVR_DOSR"/>
    <property type="match status" value="1"/>
</dbReference>
<gene>
    <name evidence="7" type="ORF">GJG86_05810</name>
</gene>
<dbReference type="GO" id="GO:0006355">
    <property type="term" value="P:regulation of DNA-templated transcription"/>
    <property type="evidence" value="ECO:0007669"/>
    <property type="project" value="InterPro"/>
</dbReference>
<keyword evidence="5" id="KW-1133">Transmembrane helix</keyword>
<dbReference type="InterPro" id="IPR036388">
    <property type="entry name" value="WH-like_DNA-bd_sf"/>
</dbReference>
<feature type="transmembrane region" description="Helical" evidence="5">
    <location>
        <begin position="440"/>
        <end position="465"/>
    </location>
</feature>
<evidence type="ECO:0000256" key="4">
    <source>
        <dbReference type="SAM" id="MobiDB-lite"/>
    </source>
</evidence>
<keyword evidence="8" id="KW-1185">Reference proteome</keyword>
<evidence type="ECO:0000259" key="6">
    <source>
        <dbReference type="PROSITE" id="PS50043"/>
    </source>
</evidence>
<dbReference type="AlphaFoldDB" id="A0A6N7RLK1"/>
<evidence type="ECO:0000256" key="5">
    <source>
        <dbReference type="SAM" id="Phobius"/>
    </source>
</evidence>
<feature type="transmembrane region" description="Helical" evidence="5">
    <location>
        <begin position="94"/>
        <end position="112"/>
    </location>
</feature>
<accession>A0A6N7RLK1</accession>
<dbReference type="SUPFAM" id="SSF46894">
    <property type="entry name" value="C-terminal effector domain of the bipartite response regulators"/>
    <property type="match status" value="1"/>
</dbReference>
<proteinExistence type="predicted"/>
<feature type="transmembrane region" description="Helical" evidence="5">
    <location>
        <begin position="471"/>
        <end position="497"/>
    </location>
</feature>
<dbReference type="Proteomes" id="UP000438093">
    <property type="component" value="Unassembled WGS sequence"/>
</dbReference>
<dbReference type="PROSITE" id="PS50043">
    <property type="entry name" value="HTH_LUXR_2"/>
    <property type="match status" value="1"/>
</dbReference>
<feature type="region of interest" description="Disordered" evidence="4">
    <location>
        <begin position="278"/>
        <end position="298"/>
    </location>
</feature>
<dbReference type="RefSeq" id="WP_154332882.1">
    <property type="nucleotide sequence ID" value="NZ_VTFY01000003.1"/>
</dbReference>
<dbReference type="PRINTS" id="PR00038">
    <property type="entry name" value="HTHLUXR"/>
</dbReference>
<feature type="transmembrane region" description="Helical" evidence="5">
    <location>
        <begin position="158"/>
        <end position="177"/>
    </location>
</feature>
<feature type="transmembrane region" description="Helical" evidence="5">
    <location>
        <begin position="383"/>
        <end position="402"/>
    </location>
</feature>
<dbReference type="CDD" id="cd06170">
    <property type="entry name" value="LuxR_C_like"/>
    <property type="match status" value="1"/>
</dbReference>
<evidence type="ECO:0000256" key="3">
    <source>
        <dbReference type="ARBA" id="ARBA00023163"/>
    </source>
</evidence>